<dbReference type="GO" id="GO:0005524">
    <property type="term" value="F:ATP binding"/>
    <property type="evidence" value="ECO:0007669"/>
    <property type="project" value="InterPro"/>
</dbReference>
<keyword evidence="2" id="KW-0418">Kinase</keyword>
<dbReference type="InterPro" id="IPR011104">
    <property type="entry name" value="Hpr_kin/Pase_C"/>
</dbReference>
<dbReference type="SUPFAM" id="SSF53795">
    <property type="entry name" value="PEP carboxykinase-like"/>
    <property type="match status" value="1"/>
</dbReference>
<evidence type="ECO:0000313" key="2">
    <source>
        <dbReference type="EMBL" id="RIV81279.1"/>
    </source>
</evidence>
<keyword evidence="2" id="KW-0808">Transferase</keyword>
<dbReference type="GO" id="GO:0000155">
    <property type="term" value="F:phosphorelay sensor kinase activity"/>
    <property type="evidence" value="ECO:0007669"/>
    <property type="project" value="InterPro"/>
</dbReference>
<proteinExistence type="predicted"/>
<evidence type="ECO:0000259" key="1">
    <source>
        <dbReference type="Pfam" id="PF07475"/>
    </source>
</evidence>
<organism evidence="2 3">
    <name type="scientific">Pelagerythrobacter aerophilus</name>
    <dbReference type="NCBI Taxonomy" id="2306995"/>
    <lineage>
        <taxon>Bacteria</taxon>
        <taxon>Pseudomonadati</taxon>
        <taxon>Pseudomonadota</taxon>
        <taxon>Alphaproteobacteria</taxon>
        <taxon>Sphingomonadales</taxon>
        <taxon>Erythrobacteraceae</taxon>
        <taxon>Pelagerythrobacter</taxon>
    </lineage>
</organism>
<dbReference type="CDD" id="cd01918">
    <property type="entry name" value="HprK_C"/>
    <property type="match status" value="1"/>
</dbReference>
<dbReference type="InterPro" id="IPR027417">
    <property type="entry name" value="P-loop_NTPase"/>
</dbReference>
<dbReference type="Gene3D" id="3.40.50.300">
    <property type="entry name" value="P-loop containing nucleotide triphosphate hydrolases"/>
    <property type="match status" value="1"/>
</dbReference>
<reference evidence="2 3" key="1">
    <citation type="submission" date="2018-08" db="EMBL/GenBank/DDBJ databases">
        <title>Altererythrobacter sp.Ery1 and Ery12, the genome sequencing of novel strains in genus Alterythrobacter.</title>
        <authorList>
            <person name="Cheng H."/>
            <person name="Wu Y.-H."/>
            <person name="Fang C."/>
            <person name="Xu X.-W."/>
        </authorList>
    </citation>
    <scope>NUCLEOTIDE SEQUENCE [LARGE SCALE GENOMIC DNA]</scope>
    <source>
        <strain evidence="2 3">Ery1</strain>
    </source>
</reference>
<dbReference type="OrthoDB" id="8326226at2"/>
<dbReference type="EMBL" id="QXFK01000005">
    <property type="protein sequence ID" value="RIV81279.1"/>
    <property type="molecule type" value="Genomic_DNA"/>
</dbReference>
<name>A0A418NM48_9SPHN</name>
<evidence type="ECO:0000313" key="3">
    <source>
        <dbReference type="Proteomes" id="UP000285092"/>
    </source>
</evidence>
<dbReference type="Proteomes" id="UP000285092">
    <property type="component" value="Unassembled WGS sequence"/>
</dbReference>
<dbReference type="GO" id="GO:0006109">
    <property type="term" value="P:regulation of carbohydrate metabolic process"/>
    <property type="evidence" value="ECO:0007669"/>
    <property type="project" value="InterPro"/>
</dbReference>
<protein>
    <submittedName>
        <fullName evidence="2">Serine kinase</fullName>
    </submittedName>
</protein>
<dbReference type="Pfam" id="PF07475">
    <property type="entry name" value="Hpr_kinase_C"/>
    <property type="match status" value="1"/>
</dbReference>
<sequence length="142" mass="14683">MLRQATCVAIGGRGVLIEGPPGAGKSGLALELIDRGAVLVGDDGVRLERRGEALWALPPPNIRGLLEARNLGLLTFPTTEAPVALRLVLDPDAPRFIDAAEVAEIAGVPVPLLAFDPRIAPAAVRAELALRAYGLASGMPPA</sequence>
<keyword evidence="3" id="KW-1185">Reference proteome</keyword>
<comment type="caution">
    <text evidence="2">The sequence shown here is derived from an EMBL/GenBank/DDBJ whole genome shotgun (WGS) entry which is preliminary data.</text>
</comment>
<feature type="domain" description="HPr kinase/phosphorylase C-terminal" evidence="1">
    <location>
        <begin position="5"/>
        <end position="75"/>
    </location>
</feature>
<gene>
    <name evidence="2" type="ORF">D2V04_01260</name>
</gene>
<dbReference type="AlphaFoldDB" id="A0A418NM48"/>
<accession>A0A418NM48</accession>